<dbReference type="InterPro" id="IPR005162">
    <property type="entry name" value="Retrotrans_gag_dom"/>
</dbReference>
<dbReference type="Proteomes" id="UP001443914">
    <property type="component" value="Unassembled WGS sequence"/>
</dbReference>
<reference evidence="2" key="1">
    <citation type="submission" date="2024-03" db="EMBL/GenBank/DDBJ databases">
        <title>WGS assembly of Saponaria officinalis var. Norfolk2.</title>
        <authorList>
            <person name="Jenkins J."/>
            <person name="Shu S."/>
            <person name="Grimwood J."/>
            <person name="Barry K."/>
            <person name="Goodstein D."/>
            <person name="Schmutz J."/>
            <person name="Leebens-Mack J."/>
            <person name="Osbourn A."/>
        </authorList>
    </citation>
    <scope>NUCLEOTIDE SEQUENCE [LARGE SCALE GENOMIC DNA]</scope>
    <source>
        <strain evidence="2">JIC</strain>
    </source>
</reference>
<evidence type="ECO:0000313" key="2">
    <source>
        <dbReference type="EMBL" id="KAK9675634.1"/>
    </source>
</evidence>
<dbReference type="Pfam" id="PF03732">
    <property type="entry name" value="Retrotrans_gag"/>
    <property type="match status" value="1"/>
</dbReference>
<dbReference type="EMBL" id="JBDFQZ010000011">
    <property type="protein sequence ID" value="KAK9675634.1"/>
    <property type="molecule type" value="Genomic_DNA"/>
</dbReference>
<gene>
    <name evidence="2" type="ORF">RND81_11G020400</name>
</gene>
<sequence>MREFATIIAEALGNRNLNNEEDSVKYFKKMASYNPKTYDGKPDPVEFENWIRGMDKLFDAIKCHEKWKIGFAVYYLIGQADLWWETIKERENEIRFGWSQFKEVMRSKFYPLFLRRQKEEEFNKLEQESMSVMTYAGEFMELSRFAPHMIATEELRMNRFERGLNWSLRDRLSTHTCLNYQEMYDKATNAERIMKERNEEQIMHNRKFEAERGTRQNFFKPPNMGGRKNFSNQTQGRFQGPRCGKCGLTNHTTEQFCLQKYKIIDTGNKRAKVIKTASPLETQSPRISIHRVYHLPCQRHNSHSQWGVTRCSPVIFR</sequence>
<organism evidence="2 3">
    <name type="scientific">Saponaria officinalis</name>
    <name type="common">Common soapwort</name>
    <name type="synonym">Lychnis saponaria</name>
    <dbReference type="NCBI Taxonomy" id="3572"/>
    <lineage>
        <taxon>Eukaryota</taxon>
        <taxon>Viridiplantae</taxon>
        <taxon>Streptophyta</taxon>
        <taxon>Embryophyta</taxon>
        <taxon>Tracheophyta</taxon>
        <taxon>Spermatophyta</taxon>
        <taxon>Magnoliopsida</taxon>
        <taxon>eudicotyledons</taxon>
        <taxon>Gunneridae</taxon>
        <taxon>Pentapetalae</taxon>
        <taxon>Caryophyllales</taxon>
        <taxon>Caryophyllaceae</taxon>
        <taxon>Caryophylleae</taxon>
        <taxon>Saponaria</taxon>
    </lineage>
</organism>
<protein>
    <recommendedName>
        <fullName evidence="1">Retrotransposon gag domain-containing protein</fullName>
    </recommendedName>
</protein>
<keyword evidence="3" id="KW-1185">Reference proteome</keyword>
<evidence type="ECO:0000313" key="3">
    <source>
        <dbReference type="Proteomes" id="UP001443914"/>
    </source>
</evidence>
<dbReference type="PANTHER" id="PTHR34482">
    <property type="entry name" value="DNA DAMAGE-INDUCIBLE PROTEIN 1-LIKE"/>
    <property type="match status" value="1"/>
</dbReference>
<accession>A0AAW1HIL9</accession>
<dbReference type="PANTHER" id="PTHR34482:SF49">
    <property type="entry name" value="RETROTRANSPOSON GAG DOMAIN-CONTAINING PROTEIN"/>
    <property type="match status" value="1"/>
</dbReference>
<feature type="domain" description="Retrotransposon gag" evidence="1">
    <location>
        <begin position="71"/>
        <end position="165"/>
    </location>
</feature>
<name>A0AAW1HIL9_SAPOF</name>
<proteinExistence type="predicted"/>
<dbReference type="AlphaFoldDB" id="A0AAW1HIL9"/>
<comment type="caution">
    <text evidence="2">The sequence shown here is derived from an EMBL/GenBank/DDBJ whole genome shotgun (WGS) entry which is preliminary data.</text>
</comment>
<evidence type="ECO:0000259" key="1">
    <source>
        <dbReference type="Pfam" id="PF03732"/>
    </source>
</evidence>